<feature type="transmembrane region" description="Helical" evidence="5">
    <location>
        <begin position="132"/>
        <end position="153"/>
    </location>
</feature>
<evidence type="ECO:0000256" key="2">
    <source>
        <dbReference type="ARBA" id="ARBA00022692"/>
    </source>
</evidence>
<feature type="transmembrane region" description="Helical" evidence="5">
    <location>
        <begin position="349"/>
        <end position="374"/>
    </location>
</feature>
<feature type="transmembrane region" description="Helical" evidence="5">
    <location>
        <begin position="465"/>
        <end position="483"/>
    </location>
</feature>
<keyword evidence="3 5" id="KW-1133">Transmembrane helix</keyword>
<evidence type="ECO:0000256" key="1">
    <source>
        <dbReference type="ARBA" id="ARBA00004141"/>
    </source>
</evidence>
<dbReference type="AlphaFoldDB" id="A0A6H9V6Q0"/>
<evidence type="ECO:0000256" key="5">
    <source>
        <dbReference type="SAM" id="Phobius"/>
    </source>
</evidence>
<dbReference type="GO" id="GO:0016020">
    <property type="term" value="C:membrane"/>
    <property type="evidence" value="ECO:0007669"/>
    <property type="project" value="UniProtKB-SubCell"/>
</dbReference>
<dbReference type="InterPro" id="IPR013525">
    <property type="entry name" value="ABC2_TM"/>
</dbReference>
<evidence type="ECO:0000256" key="3">
    <source>
        <dbReference type="ARBA" id="ARBA00022989"/>
    </source>
</evidence>
<evidence type="ECO:0000313" key="8">
    <source>
        <dbReference type="Proteomes" id="UP000442707"/>
    </source>
</evidence>
<feature type="domain" description="ABC-2 type transporter transmembrane" evidence="6">
    <location>
        <begin position="69"/>
        <end position="228"/>
    </location>
</feature>
<feature type="transmembrane region" description="Helical" evidence="5">
    <location>
        <begin position="160"/>
        <end position="178"/>
    </location>
</feature>
<feature type="transmembrane region" description="Helical" evidence="5">
    <location>
        <begin position="404"/>
        <end position="424"/>
    </location>
</feature>
<dbReference type="EMBL" id="VZRB01000004">
    <property type="protein sequence ID" value="KAB1148657.1"/>
    <property type="molecule type" value="Genomic_DNA"/>
</dbReference>
<evidence type="ECO:0000256" key="4">
    <source>
        <dbReference type="ARBA" id="ARBA00023136"/>
    </source>
</evidence>
<keyword evidence="4 5" id="KW-0472">Membrane</keyword>
<feature type="transmembrane region" description="Helical" evidence="5">
    <location>
        <begin position="261"/>
        <end position="280"/>
    </location>
</feature>
<dbReference type="GO" id="GO:0140359">
    <property type="term" value="F:ABC-type transporter activity"/>
    <property type="evidence" value="ECO:0007669"/>
    <property type="project" value="InterPro"/>
</dbReference>
<name>A0A6H9V6Q0_9ACTN</name>
<comment type="caution">
    <text evidence="7">The sequence shown here is derived from an EMBL/GenBank/DDBJ whole genome shotgun (WGS) entry which is preliminary data.</text>
</comment>
<sequence>MTTTGLLVRRYLTETARNPVTVSMLVVVPVVFVAVAARKVADAAELLGGRGGVEVETVTAAWAAAFISAIAMYFQVRSARATDRRLVLAGLAPVRLVAARLVTGLALAVTATAAALVTLAARTGIDVPGRTVAGTLMFAVIYLGIGALIGALVPGPVNGTVLVFFVWILDVFLGPAFGSADRIVTRVLPTHFPTLWMMDLPSRHGGRVGDLGWALVWTAAALAVSWTVVAATSRAARPRHQAGQLATVLRMGLREAGRNRVLWVLLAVVPTVFILLAAVTTPEEYQSMPLPENGRQVVVRFWFPDAHPGFMAPVAIASLAALVGLFTVLQARSGDQRLVLAGLRTRSLLTARLSVVALGALIATAASLAVTAALFDARQWGLYFLANLLMGLTYGLVGVLIGSFVGRVGGVFIAFLVPFLDLGIEQSPMLNTEVSGLGTALPGYGASRVLYDAALTASFDETGPLLIALVWLAGLTLAAALLFRRAVRTTAA</sequence>
<feature type="transmembrane region" description="Helical" evidence="5">
    <location>
        <begin position="310"/>
        <end position="329"/>
    </location>
</feature>
<dbReference type="Pfam" id="PF12698">
    <property type="entry name" value="ABC2_membrane_3"/>
    <property type="match status" value="1"/>
</dbReference>
<gene>
    <name evidence="7" type="ORF">F7R91_07595</name>
</gene>
<organism evidence="7 8">
    <name type="scientific">Streptomyces luteolifulvus</name>
    <dbReference type="NCBI Taxonomy" id="2615112"/>
    <lineage>
        <taxon>Bacteria</taxon>
        <taxon>Bacillati</taxon>
        <taxon>Actinomycetota</taxon>
        <taxon>Actinomycetes</taxon>
        <taxon>Kitasatosporales</taxon>
        <taxon>Streptomycetaceae</taxon>
        <taxon>Streptomyces</taxon>
    </lineage>
</organism>
<reference evidence="7 8" key="1">
    <citation type="submission" date="2019-09" db="EMBL/GenBank/DDBJ databases">
        <title>Screening of Novel Bioactive Compounds from Soil-Associated.</title>
        <authorList>
            <person name="Zhao S."/>
        </authorList>
    </citation>
    <scope>NUCLEOTIDE SEQUENCE [LARGE SCALE GENOMIC DNA]</scope>
    <source>
        <strain evidence="7 8">HIT-DPA4</strain>
    </source>
</reference>
<feature type="transmembrane region" description="Helical" evidence="5">
    <location>
        <begin position="97"/>
        <end position="120"/>
    </location>
</feature>
<keyword evidence="8" id="KW-1185">Reference proteome</keyword>
<dbReference type="Proteomes" id="UP000442707">
    <property type="component" value="Unassembled WGS sequence"/>
</dbReference>
<dbReference type="RefSeq" id="WP_150945846.1">
    <property type="nucleotide sequence ID" value="NZ_VZRB01000004.1"/>
</dbReference>
<proteinExistence type="predicted"/>
<evidence type="ECO:0000259" key="6">
    <source>
        <dbReference type="Pfam" id="PF12698"/>
    </source>
</evidence>
<evidence type="ECO:0000313" key="7">
    <source>
        <dbReference type="EMBL" id="KAB1148657.1"/>
    </source>
</evidence>
<comment type="subcellular location">
    <subcellularLocation>
        <location evidence="1">Membrane</location>
        <topology evidence="1">Multi-pass membrane protein</topology>
    </subcellularLocation>
</comment>
<feature type="transmembrane region" description="Helical" evidence="5">
    <location>
        <begin position="20"/>
        <end position="37"/>
    </location>
</feature>
<feature type="transmembrane region" description="Helical" evidence="5">
    <location>
        <begin position="380"/>
        <end position="397"/>
    </location>
</feature>
<feature type="transmembrane region" description="Helical" evidence="5">
    <location>
        <begin position="211"/>
        <end position="231"/>
    </location>
</feature>
<protein>
    <submittedName>
        <fullName evidence="7">ABC transporter permease</fullName>
    </submittedName>
</protein>
<keyword evidence="2 5" id="KW-0812">Transmembrane</keyword>
<feature type="transmembrane region" description="Helical" evidence="5">
    <location>
        <begin position="57"/>
        <end position="76"/>
    </location>
</feature>
<accession>A0A6H9V6Q0</accession>